<keyword evidence="2" id="KW-1185">Reference proteome</keyword>
<name>R7ZQ53_9BACT</name>
<comment type="caution">
    <text evidence="1">The sequence shown here is derived from an EMBL/GenBank/DDBJ whole genome shotgun (WGS) entry which is preliminary data.</text>
</comment>
<dbReference type="STRING" id="1232681.ADIS_3389"/>
<dbReference type="Proteomes" id="UP000013909">
    <property type="component" value="Unassembled WGS sequence"/>
</dbReference>
<dbReference type="AlphaFoldDB" id="R7ZQ53"/>
<evidence type="ECO:0000313" key="1">
    <source>
        <dbReference type="EMBL" id="EON76261.1"/>
    </source>
</evidence>
<sequence>MKTIVDQDKNKQFSQIINKGFTLAWFWFFRNTIHFSLIQDLTF</sequence>
<reference evidence="1 2" key="1">
    <citation type="submission" date="2013-02" db="EMBL/GenBank/DDBJ databases">
        <title>A novel strain isolated from Lonar lake, Maharashtra, India.</title>
        <authorList>
            <person name="Singh A."/>
        </authorList>
    </citation>
    <scope>NUCLEOTIDE SEQUENCE [LARGE SCALE GENOMIC DNA]</scope>
    <source>
        <strain evidence="1 2">AK24</strain>
    </source>
</reference>
<organism evidence="1 2">
    <name type="scientific">Lunatimonas lonarensis</name>
    <dbReference type="NCBI Taxonomy" id="1232681"/>
    <lineage>
        <taxon>Bacteria</taxon>
        <taxon>Pseudomonadati</taxon>
        <taxon>Bacteroidota</taxon>
        <taxon>Cytophagia</taxon>
        <taxon>Cytophagales</taxon>
        <taxon>Cyclobacteriaceae</taxon>
    </lineage>
</organism>
<dbReference type="RefSeq" id="WP_010855522.1">
    <property type="nucleotide sequence ID" value="NZ_AQHR01000088.1"/>
</dbReference>
<protein>
    <submittedName>
        <fullName evidence="1">Uncharacterized protein</fullName>
    </submittedName>
</protein>
<gene>
    <name evidence="1" type="ORF">ADIS_3389</name>
</gene>
<proteinExistence type="predicted"/>
<accession>R7ZQ53</accession>
<dbReference type="EMBL" id="AQHR01000088">
    <property type="protein sequence ID" value="EON76261.1"/>
    <property type="molecule type" value="Genomic_DNA"/>
</dbReference>
<evidence type="ECO:0000313" key="2">
    <source>
        <dbReference type="Proteomes" id="UP000013909"/>
    </source>
</evidence>